<feature type="transmembrane region" description="Helical" evidence="1">
    <location>
        <begin position="119"/>
        <end position="140"/>
    </location>
</feature>
<proteinExistence type="predicted"/>
<organism evidence="2 3">
    <name type="scientific">Pseudarthrobacter scleromae</name>
    <dbReference type="NCBI Taxonomy" id="158897"/>
    <lineage>
        <taxon>Bacteria</taxon>
        <taxon>Bacillati</taxon>
        <taxon>Actinomycetota</taxon>
        <taxon>Actinomycetes</taxon>
        <taxon>Micrococcales</taxon>
        <taxon>Micrococcaceae</taxon>
        <taxon>Pseudarthrobacter</taxon>
    </lineage>
</organism>
<reference evidence="3" key="1">
    <citation type="journal article" date="2019" name="Int. J. Syst. Evol. Microbiol.">
        <title>The Global Catalogue of Microorganisms (GCM) 10K type strain sequencing project: providing services to taxonomists for standard genome sequencing and annotation.</title>
        <authorList>
            <consortium name="The Broad Institute Genomics Platform"/>
            <consortium name="The Broad Institute Genome Sequencing Center for Infectious Disease"/>
            <person name="Wu L."/>
            <person name="Ma J."/>
        </authorList>
    </citation>
    <scope>NUCLEOTIDE SEQUENCE [LARGE SCALE GENOMIC DNA]</scope>
    <source>
        <strain evidence="3">CGMCC 1.3601</strain>
    </source>
</reference>
<keyword evidence="3" id="KW-1185">Reference proteome</keyword>
<dbReference type="EMBL" id="BMKV01000006">
    <property type="protein sequence ID" value="GGI92954.1"/>
    <property type="molecule type" value="Genomic_DNA"/>
</dbReference>
<evidence type="ECO:0000256" key="1">
    <source>
        <dbReference type="SAM" id="Phobius"/>
    </source>
</evidence>
<dbReference type="Proteomes" id="UP000658754">
    <property type="component" value="Unassembled WGS sequence"/>
</dbReference>
<evidence type="ECO:0000313" key="3">
    <source>
        <dbReference type="Proteomes" id="UP000658754"/>
    </source>
</evidence>
<protein>
    <submittedName>
        <fullName evidence="2">Uncharacterized protein</fullName>
    </submittedName>
</protein>
<name>A0ABQ2CKQ4_9MICC</name>
<feature type="transmembrane region" description="Helical" evidence="1">
    <location>
        <begin position="89"/>
        <end position="113"/>
    </location>
</feature>
<comment type="caution">
    <text evidence="2">The sequence shown here is derived from an EMBL/GenBank/DDBJ whole genome shotgun (WGS) entry which is preliminary data.</text>
</comment>
<evidence type="ECO:0000313" key="2">
    <source>
        <dbReference type="EMBL" id="GGI92954.1"/>
    </source>
</evidence>
<accession>A0ABQ2CKQ4</accession>
<keyword evidence="1" id="KW-0472">Membrane</keyword>
<keyword evidence="1" id="KW-1133">Transmembrane helix</keyword>
<gene>
    <name evidence="2" type="ORF">GCM10007175_32920</name>
</gene>
<keyword evidence="1" id="KW-0812">Transmembrane</keyword>
<sequence>MPAEPGILQRLLQHFAGGAAVLLPRLLAAASPSPYAPEIWDNRRVTGQDQDPWEEFDQLGPAAPDRVPGHPGGEPLGFGFRTGVRSARVAVGFAIYTLALGTVLALTGCIVFAARGQWLLVGLMLAIEAVFVFAFSRLVAQARNRSGRRRPRGHGFPEKPA</sequence>